<organism evidence="2 3">
    <name type="scientific">Rhizobium loti</name>
    <name type="common">Mesorhizobium loti</name>
    <dbReference type="NCBI Taxonomy" id="381"/>
    <lineage>
        <taxon>Bacteria</taxon>
        <taxon>Pseudomonadati</taxon>
        <taxon>Pseudomonadota</taxon>
        <taxon>Alphaproteobacteria</taxon>
        <taxon>Hyphomicrobiales</taxon>
        <taxon>Phyllobacteriaceae</taxon>
        <taxon>Mesorhizobium</taxon>
    </lineage>
</organism>
<sequence>MADASTENMLVTTDNEATGSQDMFNRELETYRRIVGANLMFHQEVYDLLRDLLVEQAPASFRFLDVACGDASASAAMLKTTEIGNYVGIDLSEASLRLAAGALEGLPCPVELRCCDFAPAMAKWSEPVDVIWIGMSLHHLPTAAKARLMRNAHRAIGGMGLFVIWEPALFEGEDRAAWLARFSLLRDKWSAVSDEEFASMERHMLLADFPETSQTWLRLGRDAGFSHAEDIYLMPNRMGRVFRYWN</sequence>
<dbReference type="InterPro" id="IPR029063">
    <property type="entry name" value="SAM-dependent_MTases_sf"/>
</dbReference>
<dbReference type="InterPro" id="IPR041698">
    <property type="entry name" value="Methyltransf_25"/>
</dbReference>
<gene>
    <name evidence="2" type="ORF">AU467_15670</name>
</gene>
<accession>A0A101KVM1</accession>
<dbReference type="EMBL" id="LPWA01000068">
    <property type="protein sequence ID" value="KUM27819.1"/>
    <property type="molecule type" value="Genomic_DNA"/>
</dbReference>
<dbReference type="Proteomes" id="UP000053176">
    <property type="component" value="Unassembled WGS sequence"/>
</dbReference>
<dbReference type="AlphaFoldDB" id="A0A101KVM1"/>
<dbReference type="Gene3D" id="3.40.50.150">
    <property type="entry name" value="Vaccinia Virus protein VP39"/>
    <property type="match status" value="1"/>
</dbReference>
<evidence type="ECO:0000313" key="3">
    <source>
        <dbReference type="Proteomes" id="UP000053176"/>
    </source>
</evidence>
<proteinExistence type="predicted"/>
<protein>
    <recommendedName>
        <fullName evidence="1">Methyltransferase domain-containing protein</fullName>
    </recommendedName>
</protein>
<evidence type="ECO:0000313" key="2">
    <source>
        <dbReference type="EMBL" id="KUM27819.1"/>
    </source>
</evidence>
<dbReference type="OrthoDB" id="552816at2"/>
<evidence type="ECO:0000259" key="1">
    <source>
        <dbReference type="Pfam" id="PF13649"/>
    </source>
</evidence>
<dbReference type="SUPFAM" id="SSF53335">
    <property type="entry name" value="S-adenosyl-L-methionine-dependent methyltransferases"/>
    <property type="match status" value="1"/>
</dbReference>
<comment type="caution">
    <text evidence="2">The sequence shown here is derived from an EMBL/GenBank/DDBJ whole genome shotgun (WGS) entry which is preliminary data.</text>
</comment>
<reference evidence="2 3" key="1">
    <citation type="submission" date="2015-12" db="EMBL/GenBank/DDBJ databases">
        <title>Draft genome sequence of Mesorhizobium sp. UFLA 01-765, a multitolerant efficient symbiont and plant-growth promoting strain isolated from Zn-mining soil using Leucaena leucocephala as a trap plant.</title>
        <authorList>
            <person name="Rangel W.M."/>
            <person name="Thijs S."/>
            <person name="Longatti S.M."/>
            <person name="Moreira F.M."/>
            <person name="Weyens N."/>
            <person name="Vangronsveld J."/>
            <person name="Van Hamme J.D."/>
            <person name="Bottos E.M."/>
            <person name="Rineau F."/>
        </authorList>
    </citation>
    <scope>NUCLEOTIDE SEQUENCE [LARGE SCALE GENOMIC DNA]</scope>
    <source>
        <strain evidence="2 3">UFLA 01-765</strain>
    </source>
</reference>
<dbReference type="Pfam" id="PF13649">
    <property type="entry name" value="Methyltransf_25"/>
    <property type="match status" value="1"/>
</dbReference>
<feature type="domain" description="Methyltransferase" evidence="1">
    <location>
        <begin position="64"/>
        <end position="156"/>
    </location>
</feature>
<name>A0A101KVM1_RHILI</name>